<dbReference type="EMBL" id="LMWP01000042">
    <property type="protein sequence ID" value="KUN18659.1"/>
    <property type="molecule type" value="Genomic_DNA"/>
</dbReference>
<protein>
    <submittedName>
        <fullName evidence="1">Uncharacterized protein</fullName>
    </submittedName>
</protein>
<name>A0A117QB60_STRCK</name>
<dbReference type="AlphaFoldDB" id="A0A117QB60"/>
<comment type="caution">
    <text evidence="1">The sequence shown here is derived from an EMBL/GenBank/DDBJ whole genome shotgun (WGS) entry which is preliminary data.</text>
</comment>
<organism evidence="1 2">
    <name type="scientific">Streptomyces corchorusii</name>
    <name type="common">Streptomyces chibaensis</name>
    <dbReference type="NCBI Taxonomy" id="1903"/>
    <lineage>
        <taxon>Bacteria</taxon>
        <taxon>Bacillati</taxon>
        <taxon>Actinomycetota</taxon>
        <taxon>Actinomycetes</taxon>
        <taxon>Kitasatosporales</taxon>
        <taxon>Streptomycetaceae</taxon>
        <taxon>Streptomyces</taxon>
    </lineage>
</organism>
<reference evidence="1 2" key="1">
    <citation type="submission" date="2015-10" db="EMBL/GenBank/DDBJ databases">
        <title>Draft genome sequence of Streptomyces corchorusii DSM 40340, type strain for the species Streptomyces corchorusii.</title>
        <authorList>
            <person name="Ruckert C."/>
            <person name="Winkler A."/>
            <person name="Kalinowski J."/>
            <person name="Kampfer P."/>
            <person name="Glaeser S."/>
        </authorList>
    </citation>
    <scope>NUCLEOTIDE SEQUENCE [LARGE SCALE GENOMIC DNA]</scope>
    <source>
        <strain evidence="1 2">DSM 40340</strain>
    </source>
</reference>
<keyword evidence="2" id="KW-1185">Reference proteome</keyword>
<proteinExistence type="predicted"/>
<gene>
    <name evidence="1" type="ORF">AQJ11_33235</name>
</gene>
<accession>A0A117QB60</accession>
<evidence type="ECO:0000313" key="1">
    <source>
        <dbReference type="EMBL" id="KUN18659.1"/>
    </source>
</evidence>
<dbReference type="Proteomes" id="UP000053398">
    <property type="component" value="Unassembled WGS sequence"/>
</dbReference>
<sequence length="68" mass="7549">MVAWTPELATATRIARPTAEPACWVVDAMAEAMPWWCASTPLVAVVNIAVQARPWWRLSRMMPGGRIV</sequence>
<evidence type="ECO:0000313" key="2">
    <source>
        <dbReference type="Proteomes" id="UP000053398"/>
    </source>
</evidence>